<dbReference type="Pfam" id="PF03466">
    <property type="entry name" value="LysR_substrate"/>
    <property type="match status" value="2"/>
</dbReference>
<name>A0A1M7P8T2_9HYPH</name>
<evidence type="ECO:0000256" key="6">
    <source>
        <dbReference type="SAM" id="MobiDB-lite"/>
    </source>
</evidence>
<dbReference type="Gene3D" id="3.40.190.10">
    <property type="entry name" value="Periplasmic binding protein-like II"/>
    <property type="match status" value="2"/>
</dbReference>
<dbReference type="STRING" id="735517.SAMN05444272_4210"/>
<dbReference type="InterPro" id="IPR036390">
    <property type="entry name" value="WH_DNA-bd_sf"/>
</dbReference>
<dbReference type="RefSeq" id="WP_073015339.1">
    <property type="nucleotide sequence ID" value="NZ_FRBW01000006.1"/>
</dbReference>
<dbReference type="Gene3D" id="1.10.10.10">
    <property type="entry name" value="Winged helix-like DNA-binding domain superfamily/Winged helix DNA-binding domain"/>
    <property type="match status" value="1"/>
</dbReference>
<keyword evidence="4" id="KW-0010">Activator</keyword>
<dbReference type="EMBL" id="FRBW01000006">
    <property type="protein sequence ID" value="SHN13063.1"/>
    <property type="molecule type" value="Genomic_DNA"/>
</dbReference>
<dbReference type="InterPro" id="IPR058163">
    <property type="entry name" value="LysR-type_TF_proteobact-type"/>
</dbReference>
<dbReference type="AlphaFoldDB" id="A0A1M7P8T2"/>
<proteinExistence type="inferred from homology"/>
<reference evidence="8 9" key="1">
    <citation type="submission" date="2016-11" db="EMBL/GenBank/DDBJ databases">
        <authorList>
            <person name="Jaros S."/>
            <person name="Januszkiewicz K."/>
            <person name="Wedrychowicz H."/>
        </authorList>
    </citation>
    <scope>NUCLEOTIDE SEQUENCE [LARGE SCALE GENOMIC DNA]</scope>
    <source>
        <strain evidence="8 9">DSM 22153</strain>
    </source>
</reference>
<evidence type="ECO:0000259" key="7">
    <source>
        <dbReference type="PROSITE" id="PS50931"/>
    </source>
</evidence>
<keyword evidence="3 8" id="KW-0238">DNA-binding</keyword>
<gene>
    <name evidence="8" type="ORF">SAMN05444272_4210</name>
</gene>
<accession>A0A1M7P8T2</accession>
<evidence type="ECO:0000256" key="3">
    <source>
        <dbReference type="ARBA" id="ARBA00023125"/>
    </source>
</evidence>
<evidence type="ECO:0000313" key="9">
    <source>
        <dbReference type="Proteomes" id="UP000186002"/>
    </source>
</evidence>
<feature type="domain" description="HTH lysR-type" evidence="7">
    <location>
        <begin position="6"/>
        <end position="63"/>
    </location>
</feature>
<dbReference type="GO" id="GO:0003700">
    <property type="term" value="F:DNA-binding transcription factor activity"/>
    <property type="evidence" value="ECO:0007669"/>
    <property type="project" value="InterPro"/>
</dbReference>
<protein>
    <submittedName>
        <fullName evidence="8">DNA-binding transcriptional regulator, LysR family</fullName>
    </submittedName>
</protein>
<dbReference type="Proteomes" id="UP000186002">
    <property type="component" value="Unassembled WGS sequence"/>
</dbReference>
<dbReference type="SUPFAM" id="SSF53850">
    <property type="entry name" value="Periplasmic binding protein-like II"/>
    <property type="match status" value="2"/>
</dbReference>
<evidence type="ECO:0000256" key="1">
    <source>
        <dbReference type="ARBA" id="ARBA00009437"/>
    </source>
</evidence>
<dbReference type="InterPro" id="IPR036388">
    <property type="entry name" value="WH-like_DNA-bd_sf"/>
</dbReference>
<dbReference type="InterPro" id="IPR005119">
    <property type="entry name" value="LysR_subst-bd"/>
</dbReference>
<keyword evidence="9" id="KW-1185">Reference proteome</keyword>
<dbReference type="GO" id="GO:0006351">
    <property type="term" value="P:DNA-templated transcription"/>
    <property type="evidence" value="ECO:0007669"/>
    <property type="project" value="TreeGrafter"/>
</dbReference>
<dbReference type="InterPro" id="IPR000847">
    <property type="entry name" value="LysR_HTH_N"/>
</dbReference>
<dbReference type="PANTHER" id="PTHR30537">
    <property type="entry name" value="HTH-TYPE TRANSCRIPTIONAL REGULATOR"/>
    <property type="match status" value="1"/>
</dbReference>
<comment type="similarity">
    <text evidence="1">Belongs to the LysR transcriptional regulatory family.</text>
</comment>
<keyword evidence="5" id="KW-0804">Transcription</keyword>
<dbReference type="SUPFAM" id="SSF46785">
    <property type="entry name" value="Winged helix' DNA-binding domain"/>
    <property type="match status" value="1"/>
</dbReference>
<evidence type="ECO:0000256" key="4">
    <source>
        <dbReference type="ARBA" id="ARBA00023159"/>
    </source>
</evidence>
<keyword evidence="2" id="KW-0805">Transcription regulation</keyword>
<sequence>MDRPLLPLNALRTFEVAARQGSFTAAAGELRVTQAAVSHQILRLEDQLGVKLFHRTSKGLVPTSEAEALLPLLSDSFDRIGGLLDQVRTGRYVETVNLGVVTTFASGWLVPRLAAFERDHPGLRLRLFTNSNKVDLTREGLDAAIRFGDGGWQGETAVPLMESPLTPLCAPGTAARLASPADLHREVLLRSYRVEEWPAWFEAAGADGAPDPGPPDTEHGTAAPGDQERRETGSRGEESLQAKTIDVEGTGSADEKGALEQEAGNRVTEGTGSASPAAAACGAFGNGHLEQASLTFDSSIAMAELAASGYGVALLPWRMFEAQLESGRLARPFRTELSKGRYWLTRPSLKPATPGVHALEVWLKAEAG</sequence>
<dbReference type="PROSITE" id="PS50931">
    <property type="entry name" value="HTH_LYSR"/>
    <property type="match status" value="1"/>
</dbReference>
<dbReference type="Pfam" id="PF00126">
    <property type="entry name" value="HTH_1"/>
    <property type="match status" value="1"/>
</dbReference>
<dbReference type="GO" id="GO:0043565">
    <property type="term" value="F:sequence-specific DNA binding"/>
    <property type="evidence" value="ECO:0007669"/>
    <property type="project" value="TreeGrafter"/>
</dbReference>
<evidence type="ECO:0000256" key="5">
    <source>
        <dbReference type="ARBA" id="ARBA00023163"/>
    </source>
</evidence>
<evidence type="ECO:0000256" key="2">
    <source>
        <dbReference type="ARBA" id="ARBA00023015"/>
    </source>
</evidence>
<evidence type="ECO:0000313" key="8">
    <source>
        <dbReference type="EMBL" id="SHN13063.1"/>
    </source>
</evidence>
<feature type="region of interest" description="Disordered" evidence="6">
    <location>
        <begin position="204"/>
        <end position="276"/>
    </location>
</feature>
<dbReference type="PRINTS" id="PR00039">
    <property type="entry name" value="HTHLYSR"/>
</dbReference>
<feature type="compositionally biased region" description="Basic and acidic residues" evidence="6">
    <location>
        <begin position="226"/>
        <end position="240"/>
    </location>
</feature>
<dbReference type="PANTHER" id="PTHR30537:SF70">
    <property type="entry name" value="HTH-TYPE TRANSCRIPTIONAL ACTIVATOR AMPR"/>
    <property type="match status" value="1"/>
</dbReference>
<organism evidence="8 9">
    <name type="scientific">Roseibium suaedae</name>
    <dbReference type="NCBI Taxonomy" id="735517"/>
    <lineage>
        <taxon>Bacteria</taxon>
        <taxon>Pseudomonadati</taxon>
        <taxon>Pseudomonadota</taxon>
        <taxon>Alphaproteobacteria</taxon>
        <taxon>Hyphomicrobiales</taxon>
        <taxon>Stappiaceae</taxon>
        <taxon>Roseibium</taxon>
    </lineage>
</organism>